<feature type="coiled-coil region" evidence="1">
    <location>
        <begin position="100"/>
        <end position="158"/>
    </location>
</feature>
<keyword evidence="1" id="KW-0175">Coiled coil</keyword>
<keyword evidence="5" id="KW-1185">Reference proteome</keyword>
<comment type="caution">
    <text evidence="4">The sequence shown here is derived from an EMBL/GenBank/DDBJ whole genome shotgun (WGS) entry which is preliminary data.</text>
</comment>
<feature type="region of interest" description="Disordered" evidence="2">
    <location>
        <begin position="23"/>
        <end position="58"/>
    </location>
</feature>
<dbReference type="EMBL" id="SWLG01000006">
    <property type="protein sequence ID" value="TLS37456.1"/>
    <property type="molecule type" value="Genomic_DNA"/>
</dbReference>
<feature type="signal peptide" evidence="3">
    <location>
        <begin position="1"/>
        <end position="26"/>
    </location>
</feature>
<name>A0A5R9F534_9BACL</name>
<sequence length="197" mass="21176">MKKLLSITALCLLLFAAACNNGNGNATDESADNTTDNTEKTDNTGNEDNASEDKGANEEEVKGALLDFQMKLTDTINANDSAIYAFETAKTKEGEEAPSAEELAKMKTEAQDAANKVAEEVKGLEVPSELDAYKEKLSSALEDIAKAYESRAANLSDEPEAEYKEADDLFAAGEEKIGEVYEELGMAKPSLMKDLEG</sequence>
<reference evidence="4 5" key="1">
    <citation type="submission" date="2019-04" db="EMBL/GenBank/DDBJ databases">
        <title>Bacillus caeni sp. nov., a bacterium isolated from mangrove sediment.</title>
        <authorList>
            <person name="Huang H."/>
            <person name="Mo K."/>
            <person name="Hu Y."/>
        </authorList>
    </citation>
    <scope>NUCLEOTIDE SEQUENCE [LARGE SCALE GENOMIC DNA]</scope>
    <source>
        <strain evidence="4 5">HB172195</strain>
    </source>
</reference>
<dbReference type="OrthoDB" id="2864193at2"/>
<gene>
    <name evidence="4" type="ORF">FCL54_09930</name>
</gene>
<feature type="compositionally biased region" description="Low complexity" evidence="2">
    <location>
        <begin position="23"/>
        <end position="36"/>
    </location>
</feature>
<dbReference type="Proteomes" id="UP000308230">
    <property type="component" value="Unassembled WGS sequence"/>
</dbReference>
<organism evidence="4 5">
    <name type="scientific">Exobacillus caeni</name>
    <dbReference type="NCBI Taxonomy" id="2574798"/>
    <lineage>
        <taxon>Bacteria</taxon>
        <taxon>Bacillati</taxon>
        <taxon>Bacillota</taxon>
        <taxon>Bacilli</taxon>
        <taxon>Bacillales</taxon>
        <taxon>Guptibacillaceae</taxon>
        <taxon>Exobacillus</taxon>
    </lineage>
</organism>
<dbReference type="PROSITE" id="PS51257">
    <property type="entry name" value="PROKAR_LIPOPROTEIN"/>
    <property type="match status" value="1"/>
</dbReference>
<evidence type="ECO:0000256" key="1">
    <source>
        <dbReference type="SAM" id="Coils"/>
    </source>
</evidence>
<evidence type="ECO:0000256" key="3">
    <source>
        <dbReference type="SAM" id="SignalP"/>
    </source>
</evidence>
<protein>
    <recommendedName>
        <fullName evidence="6">Lipoprotein</fullName>
    </recommendedName>
</protein>
<evidence type="ECO:0000313" key="5">
    <source>
        <dbReference type="Proteomes" id="UP000308230"/>
    </source>
</evidence>
<evidence type="ECO:0000313" key="4">
    <source>
        <dbReference type="EMBL" id="TLS37456.1"/>
    </source>
</evidence>
<accession>A0A5R9F534</accession>
<dbReference type="AlphaFoldDB" id="A0A5R9F534"/>
<feature type="chain" id="PRO_5024384230" description="Lipoprotein" evidence="3">
    <location>
        <begin position="27"/>
        <end position="197"/>
    </location>
</feature>
<keyword evidence="3" id="KW-0732">Signal</keyword>
<evidence type="ECO:0008006" key="6">
    <source>
        <dbReference type="Google" id="ProtNLM"/>
    </source>
</evidence>
<proteinExistence type="predicted"/>
<dbReference type="RefSeq" id="WP_138125904.1">
    <property type="nucleotide sequence ID" value="NZ_SWLG01000006.1"/>
</dbReference>
<evidence type="ECO:0000256" key="2">
    <source>
        <dbReference type="SAM" id="MobiDB-lite"/>
    </source>
</evidence>